<dbReference type="Gene3D" id="3.40.50.1820">
    <property type="entry name" value="alpha/beta hydrolase"/>
    <property type="match status" value="1"/>
</dbReference>
<evidence type="ECO:0000313" key="3">
    <source>
        <dbReference type="EMBL" id="KAL1405549.1"/>
    </source>
</evidence>
<proteinExistence type="predicted"/>
<keyword evidence="4" id="KW-1185">Reference proteome</keyword>
<comment type="caution">
    <text evidence="3">The sequence shown here is derived from an EMBL/GenBank/DDBJ whole genome shotgun (WGS) entry which is preliminary data.</text>
</comment>
<gene>
    <name evidence="3" type="ORF">Q8F55_009187</name>
</gene>
<sequence>MSPHRKIDVGPEWEAVGPFPSGMREHPLLATPLHAFPTPTHPDIDIARRPYGEGDWPSELPFGGRAGWARFTASDDTVAVSFDSADWDQLRADRGWASLQYSAVLRTRVHVPEGTRGVLIDALQAVEFAFVPDGDGSEAPPAWHNGDVYAFGGTPLGERSTCGPSNFAKHVALAPGGYTLLVRAIYECRMFGDPGAGNPPVIKVTFRAWADGGAAALLPGLGAWPDALGGWLAGAWASVPVRAGEEPVVLDVDAEVAPGLRVATVKTVRIAPHQTRPVALKITQEKPLSSDVGEVEVTLGDLPWKIAVTHVSTSAAKPFRLTFASPATEPRQPPALVSLAVVVPPAKPHAPPSFPVFLALHGAGVWNEEQGWIDNMPDVPASWVILPSGRNEWGEDWHGGSMADVWAARDALAPALAPLGIAVSHETVLIGHSNGGQGVWHLAARYPDRIRGAIVAAGYLKIQDYVPYTEHTGWRFADPALAGVLLSALTPYNNDLYASNLASVPVLAIHGGADDNVPPRHGRAHVALVAAWTRGGADVKFVEYKGKGHYWPGILREDAVKEFIATLPPKRSIDEVRKAGFTLATANPDESGGKGGIRIVELLTPGRLARLDVNAPQWKDGEGDGGLDLHGTNIKRIEVMGYAQGEATTTFELGDGEWQPATAPLPPPRAYGPVIRLLAARAPIILVIPEAEGSPLRSFAVRYANDLFTYHRVDVNILGDADALRAVADGSLGSGSVIALGRPDQNRYSHWLIAQERTPLAFPTRGVMTIHGAVVYEKGAGIVSLLPHPTAGDDALGAIVAGNDDAGFELAARLLPLRTGVPVPDWAVTSTRSLWQGAGGFIGAGWWSREWGWSGRASWLDRE</sequence>
<dbReference type="Proteomes" id="UP001565368">
    <property type="component" value="Unassembled WGS sequence"/>
</dbReference>
<dbReference type="InterPro" id="IPR050955">
    <property type="entry name" value="Plant_Biomass_Hydrol_Est"/>
</dbReference>
<feature type="domain" description="Peptidase S9 prolyl oligopeptidase catalytic" evidence="2">
    <location>
        <begin position="395"/>
        <end position="554"/>
    </location>
</feature>
<evidence type="ECO:0000313" key="4">
    <source>
        <dbReference type="Proteomes" id="UP001565368"/>
    </source>
</evidence>
<evidence type="ECO:0000259" key="2">
    <source>
        <dbReference type="Pfam" id="PF00326"/>
    </source>
</evidence>
<dbReference type="SUPFAM" id="SSF53474">
    <property type="entry name" value="alpha/beta-Hydrolases"/>
    <property type="match status" value="1"/>
</dbReference>
<dbReference type="InterPro" id="IPR029058">
    <property type="entry name" value="AB_hydrolase_fold"/>
</dbReference>
<dbReference type="RefSeq" id="XP_069205493.1">
    <property type="nucleotide sequence ID" value="XM_069357556.1"/>
</dbReference>
<dbReference type="PANTHER" id="PTHR43037">
    <property type="entry name" value="UNNAMED PRODUCT-RELATED"/>
    <property type="match status" value="1"/>
</dbReference>
<organism evidence="3 4">
    <name type="scientific">Vanrija albida</name>
    <dbReference type="NCBI Taxonomy" id="181172"/>
    <lineage>
        <taxon>Eukaryota</taxon>
        <taxon>Fungi</taxon>
        <taxon>Dikarya</taxon>
        <taxon>Basidiomycota</taxon>
        <taxon>Agaricomycotina</taxon>
        <taxon>Tremellomycetes</taxon>
        <taxon>Trichosporonales</taxon>
        <taxon>Trichosporonaceae</taxon>
        <taxon>Vanrija</taxon>
    </lineage>
</organism>
<evidence type="ECO:0000256" key="1">
    <source>
        <dbReference type="ARBA" id="ARBA00022729"/>
    </source>
</evidence>
<dbReference type="EMBL" id="JBBXJM010000007">
    <property type="protein sequence ID" value="KAL1405549.1"/>
    <property type="molecule type" value="Genomic_DNA"/>
</dbReference>
<dbReference type="GeneID" id="95990230"/>
<dbReference type="InterPro" id="IPR001375">
    <property type="entry name" value="Peptidase_S9_cat"/>
</dbReference>
<keyword evidence="1" id="KW-0732">Signal</keyword>
<dbReference type="PANTHER" id="PTHR43037:SF4">
    <property type="entry name" value="PEPTIDASE S9 PROLYL OLIGOPEPTIDASE CATALYTIC DOMAIN-CONTAINING PROTEIN"/>
    <property type="match status" value="1"/>
</dbReference>
<dbReference type="Pfam" id="PF00326">
    <property type="entry name" value="Peptidase_S9"/>
    <property type="match status" value="1"/>
</dbReference>
<protein>
    <recommendedName>
        <fullName evidence="2">Peptidase S9 prolyl oligopeptidase catalytic domain-containing protein</fullName>
    </recommendedName>
</protein>
<accession>A0ABR3PSY7</accession>
<name>A0ABR3PSY7_9TREE</name>
<reference evidence="3 4" key="1">
    <citation type="submission" date="2023-08" db="EMBL/GenBank/DDBJ databases">
        <title>Annotated Genome Sequence of Vanrija albida AlHP1.</title>
        <authorList>
            <person name="Herzog R."/>
        </authorList>
    </citation>
    <scope>NUCLEOTIDE SEQUENCE [LARGE SCALE GENOMIC DNA]</scope>
    <source>
        <strain evidence="3 4">AlHP1</strain>
    </source>
</reference>